<keyword evidence="3" id="KW-1185">Reference proteome</keyword>
<dbReference type="GO" id="GO:0032259">
    <property type="term" value="P:methylation"/>
    <property type="evidence" value="ECO:0007669"/>
    <property type="project" value="UniProtKB-KW"/>
</dbReference>
<name>A0A1H8WR51_9PSEU</name>
<dbReference type="EMBL" id="FOEF01000005">
    <property type="protein sequence ID" value="SEP29907.1"/>
    <property type="molecule type" value="Genomic_DNA"/>
</dbReference>
<protein>
    <submittedName>
        <fullName evidence="2">Methyltransferase domain-containing protein</fullName>
    </submittedName>
</protein>
<gene>
    <name evidence="2" type="ORF">SAMN04489732_105418</name>
</gene>
<reference evidence="2 3" key="1">
    <citation type="submission" date="2016-10" db="EMBL/GenBank/DDBJ databases">
        <authorList>
            <person name="de Groot N.N."/>
        </authorList>
    </citation>
    <scope>NUCLEOTIDE SEQUENCE [LARGE SCALE GENOMIC DNA]</scope>
    <source>
        <strain evidence="2 3">DSM 44993</strain>
    </source>
</reference>
<dbReference type="InterPro" id="IPR041698">
    <property type="entry name" value="Methyltransf_25"/>
</dbReference>
<evidence type="ECO:0000259" key="1">
    <source>
        <dbReference type="Pfam" id="PF13649"/>
    </source>
</evidence>
<dbReference type="AlphaFoldDB" id="A0A1H8WR51"/>
<dbReference type="Proteomes" id="UP000198582">
    <property type="component" value="Unassembled WGS sequence"/>
</dbReference>
<organism evidence="2 3">
    <name type="scientific">Amycolatopsis saalfeldensis</name>
    <dbReference type="NCBI Taxonomy" id="394193"/>
    <lineage>
        <taxon>Bacteria</taxon>
        <taxon>Bacillati</taxon>
        <taxon>Actinomycetota</taxon>
        <taxon>Actinomycetes</taxon>
        <taxon>Pseudonocardiales</taxon>
        <taxon>Pseudonocardiaceae</taxon>
        <taxon>Amycolatopsis</taxon>
    </lineage>
</organism>
<keyword evidence="2" id="KW-0489">Methyltransferase</keyword>
<evidence type="ECO:0000313" key="2">
    <source>
        <dbReference type="EMBL" id="SEP29907.1"/>
    </source>
</evidence>
<dbReference type="STRING" id="394193.SAMN04489732_105418"/>
<dbReference type="Gene3D" id="3.40.50.150">
    <property type="entry name" value="Vaccinia Virus protein VP39"/>
    <property type="match status" value="1"/>
</dbReference>
<dbReference type="RefSeq" id="WP_091617467.1">
    <property type="nucleotide sequence ID" value="NZ_FOEF01000005.1"/>
</dbReference>
<dbReference type="GO" id="GO:0008168">
    <property type="term" value="F:methyltransferase activity"/>
    <property type="evidence" value="ECO:0007669"/>
    <property type="project" value="UniProtKB-KW"/>
</dbReference>
<accession>A0A1H8WR51</accession>
<dbReference type="OrthoDB" id="4484556at2"/>
<evidence type="ECO:0000313" key="3">
    <source>
        <dbReference type="Proteomes" id="UP000198582"/>
    </source>
</evidence>
<keyword evidence="2" id="KW-0808">Transferase</keyword>
<dbReference type="Pfam" id="PF13649">
    <property type="entry name" value="Methyltransf_25"/>
    <property type="match status" value="1"/>
</dbReference>
<dbReference type="InterPro" id="IPR029063">
    <property type="entry name" value="SAM-dependent_MTases_sf"/>
</dbReference>
<feature type="domain" description="Methyltransferase" evidence="1">
    <location>
        <begin position="58"/>
        <end position="144"/>
    </location>
</feature>
<proteinExistence type="predicted"/>
<dbReference type="SUPFAM" id="SSF53335">
    <property type="entry name" value="S-adenosyl-L-methionine-dependent methyltransferases"/>
    <property type="match status" value="1"/>
</dbReference>
<dbReference type="CDD" id="cd02440">
    <property type="entry name" value="AdoMet_MTases"/>
    <property type="match status" value="1"/>
</dbReference>
<sequence>MTAQLAPLGQEFDQGLLGRQCWLELKNGDRIELPVERWTDGCVQGDTVLLDGCAGPTLDIGCGPGRLTTALAERGVAALGVDSSPTAVRLTHQRGGIALLRNVFDRLPGEGRWHHALLADGNIGIGGDPVALLRRIGDLLAPGGDAMVELDPPGQGLRHDRVRLHPNPAGTWFTWAWVGADAIAEVAARAGFRVAWTTSRGHRWFARLERS</sequence>